<reference evidence="3" key="1">
    <citation type="submission" date="2021-04" db="EMBL/GenBank/DDBJ databases">
        <title>Sequencing of actinobacteria type strains.</title>
        <authorList>
            <person name="Nguyen G.-S."/>
            <person name="Wentzel A."/>
        </authorList>
    </citation>
    <scope>NUCLEOTIDE SEQUENCE</scope>
    <source>
        <strain evidence="3">DSM 42095</strain>
    </source>
</reference>
<dbReference type="Gene3D" id="2.30.30.50">
    <property type="match status" value="1"/>
</dbReference>
<dbReference type="AlphaFoldDB" id="A0A8T4IM09"/>
<sequence>MTEGTRQRFAPGDLVRTRAGDPDGHTRLPRYARGQRGRVVEVAGSWPLADEVAGRSPAPRVEPVYIVAFAADELWGEGAHEVTVELWQSYLEEPEELEEPE</sequence>
<accession>A0A8T4IM09</accession>
<keyword evidence="4" id="KW-1185">Reference proteome</keyword>
<feature type="domain" description="Nitrile hydratase beta subunit" evidence="2">
    <location>
        <begin position="5"/>
        <end position="92"/>
    </location>
</feature>
<dbReference type="InterPro" id="IPR008990">
    <property type="entry name" value="Elect_transpt_acc-like_dom_sf"/>
</dbReference>
<proteinExistence type="predicted"/>
<evidence type="ECO:0000256" key="1">
    <source>
        <dbReference type="SAM" id="MobiDB-lite"/>
    </source>
</evidence>
<evidence type="ECO:0000313" key="4">
    <source>
        <dbReference type="Proteomes" id="UP000675554"/>
    </source>
</evidence>
<protein>
    <submittedName>
        <fullName evidence="3">Nitrile hydratase subunit beta</fullName>
        <ecNumber evidence="3">4.2.1.84</ecNumber>
    </submittedName>
</protein>
<dbReference type="InterPro" id="IPR024690">
    <property type="entry name" value="CN_hydtase_beta_dom_C"/>
</dbReference>
<keyword evidence="3" id="KW-0456">Lyase</keyword>
<feature type="region of interest" description="Disordered" evidence="1">
    <location>
        <begin position="1"/>
        <end position="30"/>
    </location>
</feature>
<comment type="caution">
    <text evidence="3">The sequence shown here is derived from an EMBL/GenBank/DDBJ whole genome shotgun (WGS) entry which is preliminary data.</text>
</comment>
<organism evidence="3 4">
    <name type="scientific">Streptomyces daliensis</name>
    <dbReference type="NCBI Taxonomy" id="299421"/>
    <lineage>
        <taxon>Bacteria</taxon>
        <taxon>Bacillati</taxon>
        <taxon>Actinomycetota</taxon>
        <taxon>Actinomycetes</taxon>
        <taxon>Kitasatosporales</taxon>
        <taxon>Streptomycetaceae</taxon>
        <taxon>Streptomyces</taxon>
    </lineage>
</organism>
<dbReference type="GO" id="GO:0018822">
    <property type="term" value="F:nitrile hydratase activity"/>
    <property type="evidence" value="ECO:0007669"/>
    <property type="project" value="UniProtKB-EC"/>
</dbReference>
<dbReference type="EC" id="4.2.1.84" evidence="3"/>
<gene>
    <name evidence="3" type="ORF">KDA82_00510</name>
</gene>
<evidence type="ECO:0000313" key="3">
    <source>
        <dbReference type="EMBL" id="MBR7671543.1"/>
    </source>
</evidence>
<dbReference type="Pfam" id="PF02211">
    <property type="entry name" value="NHase_beta_C"/>
    <property type="match status" value="1"/>
</dbReference>
<dbReference type="Proteomes" id="UP000675554">
    <property type="component" value="Unassembled WGS sequence"/>
</dbReference>
<evidence type="ECO:0000259" key="2">
    <source>
        <dbReference type="Pfam" id="PF02211"/>
    </source>
</evidence>
<feature type="compositionally biased region" description="Basic and acidic residues" evidence="1">
    <location>
        <begin position="15"/>
        <end position="26"/>
    </location>
</feature>
<dbReference type="EMBL" id="JAGSMN010000005">
    <property type="protein sequence ID" value="MBR7671543.1"/>
    <property type="molecule type" value="Genomic_DNA"/>
</dbReference>
<dbReference type="SUPFAM" id="SSF50090">
    <property type="entry name" value="Electron transport accessory proteins"/>
    <property type="match status" value="1"/>
</dbReference>
<name>A0A8T4IM09_9ACTN</name>